<dbReference type="RefSeq" id="WP_209981891.1">
    <property type="nucleotide sequence ID" value="NZ_JAGINO010000007.1"/>
</dbReference>
<name>A0ABU0MJ78_9PROT</name>
<sequence length="160" mass="17502">MGETRLRAVSLFPPADPAIRQAGRLLAMVNELHKAGYQRLRIAPGMAPSGCHWRCHVTSAGNVAVNGWEPLDWSRGVASYSTGQKNLYFGWDDAGHDSARQLAAKFIERFPEIARAGQGPDWAYAGWYVAMLGAAEHGTIPVFFADYPVELAPDDRPPPP</sequence>
<reference evidence="1 2" key="1">
    <citation type="submission" date="2023-07" db="EMBL/GenBank/DDBJ databases">
        <title>Genomic Encyclopedia of Type Strains, Phase IV (KMG-IV): sequencing the most valuable type-strain genomes for metagenomic binning, comparative biology and taxonomic classification.</title>
        <authorList>
            <person name="Goeker M."/>
        </authorList>
    </citation>
    <scope>NUCLEOTIDE SEQUENCE [LARGE SCALE GENOMIC DNA]</scope>
    <source>
        <strain evidence="1 2">DSM 19922</strain>
    </source>
</reference>
<accession>A0ABU0MJ78</accession>
<dbReference type="Proteomes" id="UP001244552">
    <property type="component" value="Unassembled WGS sequence"/>
</dbReference>
<evidence type="ECO:0000313" key="1">
    <source>
        <dbReference type="EMBL" id="MDQ0533520.1"/>
    </source>
</evidence>
<organism evidence="1 2">
    <name type="scientific">Azospirillum picis</name>
    <dbReference type="NCBI Taxonomy" id="488438"/>
    <lineage>
        <taxon>Bacteria</taxon>
        <taxon>Pseudomonadati</taxon>
        <taxon>Pseudomonadota</taxon>
        <taxon>Alphaproteobacteria</taxon>
        <taxon>Rhodospirillales</taxon>
        <taxon>Azospirillaceae</taxon>
        <taxon>Azospirillum</taxon>
    </lineage>
</organism>
<comment type="caution">
    <text evidence="1">The sequence shown here is derived from an EMBL/GenBank/DDBJ whole genome shotgun (WGS) entry which is preliminary data.</text>
</comment>
<gene>
    <name evidence="1" type="ORF">QO018_002378</name>
</gene>
<keyword evidence="2" id="KW-1185">Reference proteome</keyword>
<proteinExistence type="predicted"/>
<dbReference type="EMBL" id="JAUSVU010000007">
    <property type="protein sequence ID" value="MDQ0533520.1"/>
    <property type="molecule type" value="Genomic_DNA"/>
</dbReference>
<evidence type="ECO:0000313" key="2">
    <source>
        <dbReference type="Proteomes" id="UP001244552"/>
    </source>
</evidence>
<protein>
    <submittedName>
        <fullName evidence="1">Uncharacterized protein</fullName>
    </submittedName>
</protein>